<name>A0AB37IL57_ENTHR</name>
<evidence type="ECO:0008006" key="3">
    <source>
        <dbReference type="Google" id="ProtNLM"/>
    </source>
</evidence>
<reference evidence="1 2" key="1">
    <citation type="submission" date="2015-06" db="EMBL/GenBank/DDBJ databases">
        <title>The Genome Sequence of Enterococcus hirae 88EA1.</title>
        <authorList>
            <consortium name="The Broad Institute Genomics Platform"/>
            <consortium name="The Broad Institute Genome Sequencing Center for Infectious Disease"/>
            <person name="Earl A.M."/>
            <person name="Van Tyne D."/>
            <person name="Lebreton F."/>
            <person name="Saavedra J.T."/>
            <person name="Gilmore M.S."/>
            <person name="Manson McGuire A."/>
            <person name="Clock S."/>
            <person name="Crupain M."/>
            <person name="Rangan U."/>
            <person name="Young S."/>
            <person name="Abouelleil A."/>
            <person name="Cao P."/>
            <person name="Chapman S.B."/>
            <person name="Griggs A."/>
            <person name="Priest M."/>
            <person name="Shea T."/>
            <person name="Wortman J."/>
            <person name="Nusbaum C."/>
            <person name="Birren B."/>
        </authorList>
    </citation>
    <scope>NUCLEOTIDE SEQUENCE [LARGE SCALE GENOMIC DNA]</scope>
    <source>
        <strain evidence="1 2">88EA1</strain>
    </source>
</reference>
<dbReference type="Proteomes" id="UP000253498">
    <property type="component" value="Unassembled WGS sequence"/>
</dbReference>
<gene>
    <name evidence="1" type="ORF">EB03_02312</name>
</gene>
<evidence type="ECO:0000313" key="2">
    <source>
        <dbReference type="Proteomes" id="UP000253498"/>
    </source>
</evidence>
<dbReference type="AlphaFoldDB" id="A0AB37IL57"/>
<sequence>MTSGKPIGNMIINLDLNSSKLTRGLTGARNAVNYQMKAMKAQMQVMNASGNKLGVLQAKYTGLGNVLQANQKQIEILTDKYKKSYDENGKATSATIKYANQLNQATARQASYEEQIKQTIGAYAELKTKTTGITGVINKTSDVLQKVGNSAQNIGTSLTHGVTIPIAGAVTAVTTAAVKWESAFAGVISLPSLVAI</sequence>
<accession>A0AB37IL57</accession>
<organism evidence="1 2">
    <name type="scientific">Enterococcus hirae</name>
    <dbReference type="NCBI Taxonomy" id="1354"/>
    <lineage>
        <taxon>Bacteria</taxon>
        <taxon>Bacillati</taxon>
        <taxon>Bacillota</taxon>
        <taxon>Bacilli</taxon>
        <taxon>Lactobacillales</taxon>
        <taxon>Enterococcaceae</taxon>
        <taxon>Enterococcus</taxon>
    </lineage>
</organism>
<protein>
    <recommendedName>
        <fullName evidence="3">Phage tail tape measure protein</fullName>
    </recommendedName>
</protein>
<evidence type="ECO:0000313" key="1">
    <source>
        <dbReference type="EMBL" id="RBT67545.1"/>
    </source>
</evidence>
<dbReference type="EMBL" id="LESJ01000006">
    <property type="protein sequence ID" value="RBT67545.1"/>
    <property type="molecule type" value="Genomic_DNA"/>
</dbReference>
<proteinExistence type="predicted"/>
<dbReference type="RefSeq" id="WP_010719487.1">
    <property type="nucleotide sequence ID" value="NZ_JBMOUR010000019.1"/>
</dbReference>
<comment type="caution">
    <text evidence="1">The sequence shown here is derived from an EMBL/GenBank/DDBJ whole genome shotgun (WGS) entry which is preliminary data.</text>
</comment>